<protein>
    <submittedName>
        <fullName evidence="1">Uncharacterized conserved protein, DUF1800 family</fullName>
    </submittedName>
</protein>
<dbReference type="PANTHER" id="PTHR43737">
    <property type="entry name" value="BLL7424 PROTEIN"/>
    <property type="match status" value="1"/>
</dbReference>
<dbReference type="OrthoDB" id="9772295at2"/>
<reference evidence="1 2" key="1">
    <citation type="submission" date="2016-10" db="EMBL/GenBank/DDBJ databases">
        <authorList>
            <person name="de Groot N.N."/>
        </authorList>
    </citation>
    <scope>NUCLEOTIDE SEQUENCE [LARGE SCALE GENOMIC DNA]</scope>
    <source>
        <strain evidence="1 2">DSM 22489</strain>
    </source>
</reference>
<dbReference type="InterPro" id="IPR014917">
    <property type="entry name" value="DUF1800"/>
</dbReference>
<organism evidence="1 2">
    <name type="scientific">Bryocella elongata</name>
    <dbReference type="NCBI Taxonomy" id="863522"/>
    <lineage>
        <taxon>Bacteria</taxon>
        <taxon>Pseudomonadati</taxon>
        <taxon>Acidobacteriota</taxon>
        <taxon>Terriglobia</taxon>
        <taxon>Terriglobales</taxon>
        <taxon>Acidobacteriaceae</taxon>
        <taxon>Bryocella</taxon>
    </lineage>
</organism>
<evidence type="ECO:0000313" key="1">
    <source>
        <dbReference type="EMBL" id="SEF64409.1"/>
    </source>
</evidence>
<dbReference type="SUPFAM" id="SSF81296">
    <property type="entry name" value="E set domains"/>
    <property type="match status" value="1"/>
</dbReference>
<evidence type="ECO:0000313" key="2">
    <source>
        <dbReference type="Proteomes" id="UP000236728"/>
    </source>
</evidence>
<dbReference type="PANTHER" id="PTHR43737:SF1">
    <property type="entry name" value="DUF1501 DOMAIN-CONTAINING PROTEIN"/>
    <property type="match status" value="1"/>
</dbReference>
<name>A0A1H5TNT3_9BACT</name>
<gene>
    <name evidence="1" type="ORF">SAMN05421819_0682</name>
</gene>
<dbReference type="InterPro" id="IPR014756">
    <property type="entry name" value="Ig_E-set"/>
</dbReference>
<sequence>MQQLPQSPSVAVCLVRCGLLATAIFAGTLIGCSNSVSSGGTGGGGTPSVQVAVTGSSAVRVGSTAQYAAAVTGTANTSVTWEINGLVGGSAATGTISNSGLYSAPATLPANATLTVTAVSQVSASASGTESVALQNPVPILTSATALQVGSSLSYAVDVIGTSFVQGATINYGSTAQSTTFVSSTELQATITVPSGTTSIGLSVTNPNPGSSSSSTATVSITFFTTTATTAARLLDQATFGPTTAAITQVQQMGVSAWIQNQFSQPTTTLAAIPTNPLPTLCFSSNTAYSCAESEWWQAVITGPDQLRQRVAFALSEMFVISTQTVPGQTIPAYHNMLANDAFTNFATIMHDVSVSPGMGDYLNMLNSAKPATGQIANENYARENMQLFTIGLDLLNQDGSLQLDGSGNPIPAYTQAQVQAFARAYTGWTYGNAAGTTLTKFPNSTADWVDPMQPVDSAHDTTSKTLLNSTVLPAGQTTTQDLAGALGNLFNHPNAGPFVCKQLIQHLVTSTPSPAYVSRVAAVFANNGSGVRGDMQAVITAILTDQEARAGDTNASFDGGHFREPILFITAMMRAFNFSNTSTTGSWVSLSTYSNNLNERPYRANSVFNFFPPDYVIPATTINAPEFGIENTATATLQESLADSIVNNKISAFTVDLSNTSSWGVLAANPTNLVTALNTLLMHSQMPSAMQTAIVNTITPLTSNAQRVRIAIFLIVTSPQYKIIH</sequence>
<keyword evidence="2" id="KW-1185">Reference proteome</keyword>
<dbReference type="Pfam" id="PF08811">
    <property type="entry name" value="DUF1800"/>
    <property type="match status" value="1"/>
</dbReference>
<dbReference type="EMBL" id="FNVA01000001">
    <property type="protein sequence ID" value="SEF64409.1"/>
    <property type="molecule type" value="Genomic_DNA"/>
</dbReference>
<dbReference type="AlphaFoldDB" id="A0A1H5TNT3"/>
<dbReference type="Proteomes" id="UP000236728">
    <property type="component" value="Unassembled WGS sequence"/>
</dbReference>
<accession>A0A1H5TNT3</accession>
<dbReference type="RefSeq" id="WP_103931580.1">
    <property type="nucleotide sequence ID" value="NZ_FNVA01000001.1"/>
</dbReference>
<proteinExistence type="predicted"/>